<dbReference type="Pfam" id="PF07250">
    <property type="entry name" value="Glyoxal_oxid_N"/>
    <property type="match status" value="1"/>
</dbReference>
<dbReference type="SUPFAM" id="SSF50965">
    <property type="entry name" value="Galactose oxidase, central domain"/>
    <property type="match status" value="1"/>
</dbReference>
<feature type="domain" description="Glyoxal oxidase N-terminal" evidence="3">
    <location>
        <begin position="71"/>
        <end position="453"/>
    </location>
</feature>
<accession>A0A5C3QMN8</accession>
<dbReference type="Gene3D" id="2.130.10.80">
    <property type="entry name" value="Galactose oxidase/kelch, beta-propeller"/>
    <property type="match status" value="1"/>
</dbReference>
<proteinExistence type="predicted"/>
<dbReference type="InterPro" id="IPR011043">
    <property type="entry name" value="Gal_Oxase/kelch_b-propeller"/>
</dbReference>
<reference evidence="5 6" key="1">
    <citation type="journal article" date="2019" name="Nat. Ecol. Evol.">
        <title>Megaphylogeny resolves global patterns of mushroom evolution.</title>
        <authorList>
            <person name="Varga T."/>
            <person name="Krizsan K."/>
            <person name="Foldi C."/>
            <person name="Dima B."/>
            <person name="Sanchez-Garcia M."/>
            <person name="Sanchez-Ramirez S."/>
            <person name="Szollosi G.J."/>
            <person name="Szarkandi J.G."/>
            <person name="Papp V."/>
            <person name="Albert L."/>
            <person name="Andreopoulos W."/>
            <person name="Angelini C."/>
            <person name="Antonin V."/>
            <person name="Barry K.W."/>
            <person name="Bougher N.L."/>
            <person name="Buchanan P."/>
            <person name="Buyck B."/>
            <person name="Bense V."/>
            <person name="Catcheside P."/>
            <person name="Chovatia M."/>
            <person name="Cooper J."/>
            <person name="Damon W."/>
            <person name="Desjardin D."/>
            <person name="Finy P."/>
            <person name="Geml J."/>
            <person name="Haridas S."/>
            <person name="Hughes K."/>
            <person name="Justo A."/>
            <person name="Karasinski D."/>
            <person name="Kautmanova I."/>
            <person name="Kiss B."/>
            <person name="Kocsube S."/>
            <person name="Kotiranta H."/>
            <person name="LaButti K.M."/>
            <person name="Lechner B.E."/>
            <person name="Liimatainen K."/>
            <person name="Lipzen A."/>
            <person name="Lukacs Z."/>
            <person name="Mihaltcheva S."/>
            <person name="Morgado L.N."/>
            <person name="Niskanen T."/>
            <person name="Noordeloos M.E."/>
            <person name="Ohm R.A."/>
            <person name="Ortiz-Santana B."/>
            <person name="Ovrebo C."/>
            <person name="Racz N."/>
            <person name="Riley R."/>
            <person name="Savchenko A."/>
            <person name="Shiryaev A."/>
            <person name="Soop K."/>
            <person name="Spirin V."/>
            <person name="Szebenyi C."/>
            <person name="Tomsovsky M."/>
            <person name="Tulloss R.E."/>
            <person name="Uehling J."/>
            <person name="Grigoriev I.V."/>
            <person name="Vagvolgyi C."/>
            <person name="Papp T."/>
            <person name="Martin F.M."/>
            <person name="Miettinen O."/>
            <person name="Hibbett D.S."/>
            <person name="Nagy L.G."/>
        </authorList>
    </citation>
    <scope>NUCLEOTIDE SEQUENCE [LARGE SCALE GENOMIC DNA]</scope>
    <source>
        <strain evidence="5 6">CBS 309.79</strain>
    </source>
</reference>
<evidence type="ECO:0000256" key="1">
    <source>
        <dbReference type="ARBA" id="ARBA00022729"/>
    </source>
</evidence>
<dbReference type="InterPro" id="IPR013783">
    <property type="entry name" value="Ig-like_fold"/>
</dbReference>
<evidence type="ECO:0000259" key="3">
    <source>
        <dbReference type="Pfam" id="PF07250"/>
    </source>
</evidence>
<dbReference type="InterPro" id="IPR037293">
    <property type="entry name" value="Gal_Oxidase_central_sf"/>
</dbReference>
<dbReference type="STRING" id="1884261.A0A5C3QMN8"/>
<evidence type="ECO:0000313" key="6">
    <source>
        <dbReference type="Proteomes" id="UP000305067"/>
    </source>
</evidence>
<dbReference type="CDD" id="cd02851">
    <property type="entry name" value="E_set_GO_C"/>
    <property type="match status" value="1"/>
</dbReference>
<dbReference type="Proteomes" id="UP000305067">
    <property type="component" value="Unassembled WGS sequence"/>
</dbReference>
<dbReference type="SUPFAM" id="SSF81296">
    <property type="entry name" value="E set domains"/>
    <property type="match status" value="1"/>
</dbReference>
<feature type="chain" id="PRO_5022688394" evidence="2">
    <location>
        <begin position="21"/>
        <end position="572"/>
    </location>
</feature>
<organism evidence="5 6">
    <name type="scientific">Pterulicium gracile</name>
    <dbReference type="NCBI Taxonomy" id="1884261"/>
    <lineage>
        <taxon>Eukaryota</taxon>
        <taxon>Fungi</taxon>
        <taxon>Dikarya</taxon>
        <taxon>Basidiomycota</taxon>
        <taxon>Agaricomycotina</taxon>
        <taxon>Agaricomycetes</taxon>
        <taxon>Agaricomycetidae</taxon>
        <taxon>Agaricales</taxon>
        <taxon>Pleurotineae</taxon>
        <taxon>Pterulaceae</taxon>
        <taxon>Pterulicium</taxon>
    </lineage>
</organism>
<protein>
    <submittedName>
        <fullName evidence="5">Glyoxal oxidase</fullName>
    </submittedName>
</protein>
<dbReference type="Pfam" id="PF09118">
    <property type="entry name" value="GO-like_E_set"/>
    <property type="match status" value="1"/>
</dbReference>
<keyword evidence="6" id="KW-1185">Reference proteome</keyword>
<name>A0A5C3QMN8_9AGAR</name>
<evidence type="ECO:0000259" key="4">
    <source>
        <dbReference type="Pfam" id="PF09118"/>
    </source>
</evidence>
<evidence type="ECO:0000256" key="2">
    <source>
        <dbReference type="SAM" id="SignalP"/>
    </source>
</evidence>
<gene>
    <name evidence="5" type="ORF">BDV98DRAFT_564868</name>
</gene>
<evidence type="ECO:0000313" key="5">
    <source>
        <dbReference type="EMBL" id="TFL02807.1"/>
    </source>
</evidence>
<feature type="signal peptide" evidence="2">
    <location>
        <begin position="1"/>
        <end position="20"/>
    </location>
</feature>
<dbReference type="OrthoDB" id="2019572at2759"/>
<dbReference type="InterPro" id="IPR015202">
    <property type="entry name" value="GO-like_E_set"/>
</dbReference>
<dbReference type="InterPro" id="IPR014756">
    <property type="entry name" value="Ig_E-set"/>
</dbReference>
<dbReference type="Gene3D" id="2.60.40.10">
    <property type="entry name" value="Immunoglobulins"/>
    <property type="match status" value="1"/>
</dbReference>
<dbReference type="PANTHER" id="PTHR32208:SF96">
    <property type="entry name" value="GLYOXAL OXIDASE"/>
    <property type="match status" value="1"/>
</dbReference>
<dbReference type="EMBL" id="ML178821">
    <property type="protein sequence ID" value="TFL02807.1"/>
    <property type="molecule type" value="Genomic_DNA"/>
</dbReference>
<dbReference type="InterPro" id="IPR009880">
    <property type="entry name" value="Glyoxal_oxidase_N"/>
</dbReference>
<feature type="domain" description="Galactose oxidase-like Early set" evidence="4">
    <location>
        <begin position="458"/>
        <end position="553"/>
    </location>
</feature>
<dbReference type="AlphaFoldDB" id="A0A5C3QMN8"/>
<dbReference type="PANTHER" id="PTHR32208">
    <property type="entry name" value="SECRETED PROTEIN-RELATED"/>
    <property type="match status" value="1"/>
</dbReference>
<sequence length="572" mass="61568">MRFISAGFVFSALMAGRAAASTTIAPAAPGWTLVQNGTTGIVAIELMVVSPTLGILFQRAANDPLQINGHSAWGALWDFRTNTASPLDLATNAFCGAGGFLSNGTVAVVSGHPVDIFEPPMPPAPPGAADGRMGVRMFEPCTTPDGAGCEIYDDPEVLHLVENRWYPTTVRVHDGSIMVIGGNEDLAPFYNEPNAVNNIEFVPPKDNNVPRHSPFLVRTLPANMFPRAFALPDGKILMIANNGAMIYDMENDTEQALPDLPNGVRVTNPFDGTAVLLPLSPPHYTPEVFVCGGSHVSDKIPPAQLTKQDPASDQCSRLVLTKEGIKRGWQVEKMLEGRMIPEMILLPNGQVTIVSGAKTGYPAIGSVIGAIADGSNADHPAFTPALYTPDAPRGKRFTNRGMPTSKIPRLYHSTATLTPMGNIMLAGNNPHSFVNNQTEFPTEFRVEYLNPPYMHVKRPFVGALPAKLAYNKKVTVPVTIPKGLNVKNLKLALMDLGFSTHGWHSDSRLVWMDAKLSKDQKSITFTTPPNNKVYPPGPAYVYLTVDDISSEGSYTLLGNGLPPPVGFQGVPL</sequence>
<keyword evidence="1 2" id="KW-0732">Signal</keyword>